<dbReference type="EMBL" id="FQTU01000001">
    <property type="protein sequence ID" value="SHE28311.1"/>
    <property type="molecule type" value="Genomic_DNA"/>
</dbReference>
<gene>
    <name evidence="5" type="ORF">SAMN02746064_00143</name>
</gene>
<evidence type="ECO:0000256" key="1">
    <source>
        <dbReference type="ARBA" id="ARBA00022670"/>
    </source>
</evidence>
<evidence type="ECO:0000313" key="6">
    <source>
        <dbReference type="Proteomes" id="UP000184251"/>
    </source>
</evidence>
<dbReference type="PANTHER" id="PTHR30217:SF6">
    <property type="entry name" value="TRNA HYDROXYLATION PROTEIN P"/>
    <property type="match status" value="1"/>
</dbReference>
<feature type="domain" description="Peptidase family U32 C-terminal" evidence="4">
    <location>
        <begin position="322"/>
        <end position="404"/>
    </location>
</feature>
<dbReference type="InterPro" id="IPR051454">
    <property type="entry name" value="RNA/ubiquinone_mod_enzymes"/>
</dbReference>
<dbReference type="RefSeq" id="WP_073269144.1">
    <property type="nucleotide sequence ID" value="NZ_FQTU01000001.1"/>
</dbReference>
<keyword evidence="6" id="KW-1185">Reference proteome</keyword>
<reference evidence="5 6" key="1">
    <citation type="submission" date="2016-11" db="EMBL/GenBank/DDBJ databases">
        <authorList>
            <person name="Jaros S."/>
            <person name="Januszkiewicz K."/>
            <person name="Wedrychowicz H."/>
        </authorList>
    </citation>
    <scope>NUCLEOTIDE SEQUENCE [LARGE SCALE GENOMIC DNA]</scope>
    <source>
        <strain evidence="5 6">DSM 14828</strain>
    </source>
</reference>
<accession>A0A1M4S7Y9</accession>
<keyword evidence="2" id="KW-0378">Hydrolase</keyword>
<protein>
    <submittedName>
        <fullName evidence="5">Putative protease</fullName>
    </submittedName>
</protein>
<dbReference type="STRING" id="1120975.SAMN02746064_00143"/>
<sequence>MKKPELLAPAGNLEKLKYAISYGADAVYLAGQAYGLRAKAGNFTAAEMKKGIEFAHSNGKKVYATLNIFAHNQDFAGLEEYIKTLMDLNIDGAIAADPGIISVAKAAAPDLRISLSTQANNTNYHSANFWYQNGVKRIVLAREMSIEEISQIRANTPSDLELEAFVHGAMCMSYSGRCLLSNYMANRDANRGDCAQPCRWNYTLMEEKRQGEHFPVYEDARGTYIFNSKDLCMIKRIPELVGAGIDSFKIEGRMKSLYYVATVVGVYRRAIDAYFNDPEGYSFNPEWFEEVQKVSHRGYTEGFAFEKPGQEEHNYSTSSYIRNYDFTGSVLGYDKEKKLAKIEVRNKIFSGETMEIMSPGKEPREFIINQIIDEEGSTLEDAPHPKQIIYVPCEEETTKWDLLRREIV</sequence>
<dbReference type="OrthoDB" id="9807498at2"/>
<name>A0A1M4S7Y9_9FIRM</name>
<evidence type="ECO:0000256" key="3">
    <source>
        <dbReference type="ARBA" id="ARBA00038374"/>
    </source>
</evidence>
<dbReference type="PROSITE" id="PS01276">
    <property type="entry name" value="PEPTIDASE_U32"/>
    <property type="match status" value="1"/>
</dbReference>
<dbReference type="InterPro" id="IPR032525">
    <property type="entry name" value="Peptidase_U32_C"/>
</dbReference>
<evidence type="ECO:0000256" key="2">
    <source>
        <dbReference type="ARBA" id="ARBA00022801"/>
    </source>
</evidence>
<dbReference type="Proteomes" id="UP000184251">
    <property type="component" value="Unassembled WGS sequence"/>
</dbReference>
<dbReference type="InterPro" id="IPR001539">
    <property type="entry name" value="Peptidase_U32"/>
</dbReference>
<evidence type="ECO:0000313" key="5">
    <source>
        <dbReference type="EMBL" id="SHE28311.1"/>
    </source>
</evidence>
<proteinExistence type="inferred from homology"/>
<dbReference type="GO" id="GO:0008233">
    <property type="term" value="F:peptidase activity"/>
    <property type="evidence" value="ECO:0007669"/>
    <property type="project" value="UniProtKB-KW"/>
</dbReference>
<dbReference type="AlphaFoldDB" id="A0A1M4S7Y9"/>
<organism evidence="5 6">
    <name type="scientific">Alkalibacter saccharofermentans DSM 14828</name>
    <dbReference type="NCBI Taxonomy" id="1120975"/>
    <lineage>
        <taxon>Bacteria</taxon>
        <taxon>Bacillati</taxon>
        <taxon>Bacillota</taxon>
        <taxon>Clostridia</taxon>
        <taxon>Eubacteriales</taxon>
        <taxon>Eubacteriaceae</taxon>
        <taxon>Alkalibacter</taxon>
    </lineage>
</organism>
<evidence type="ECO:0000259" key="4">
    <source>
        <dbReference type="Pfam" id="PF16325"/>
    </source>
</evidence>
<comment type="similarity">
    <text evidence="3">Belongs to the peptidase U32 family.</text>
</comment>
<dbReference type="Pfam" id="PF16325">
    <property type="entry name" value="Peptidase_U32_C"/>
    <property type="match status" value="1"/>
</dbReference>
<dbReference type="Gene3D" id="2.40.30.10">
    <property type="entry name" value="Translation factors"/>
    <property type="match status" value="1"/>
</dbReference>
<dbReference type="GO" id="GO:0006508">
    <property type="term" value="P:proteolysis"/>
    <property type="evidence" value="ECO:0007669"/>
    <property type="project" value="UniProtKB-KW"/>
</dbReference>
<dbReference type="Pfam" id="PF01136">
    <property type="entry name" value="Peptidase_U32"/>
    <property type="match status" value="1"/>
</dbReference>
<dbReference type="PANTHER" id="PTHR30217">
    <property type="entry name" value="PEPTIDASE U32 FAMILY"/>
    <property type="match status" value="1"/>
</dbReference>
<keyword evidence="1 5" id="KW-0645">Protease</keyword>